<keyword evidence="3" id="KW-1185">Reference proteome</keyword>
<evidence type="ECO:0000313" key="3">
    <source>
        <dbReference type="Proteomes" id="UP000245926"/>
    </source>
</evidence>
<feature type="coiled-coil region" evidence="1">
    <location>
        <begin position="17"/>
        <end position="44"/>
    </location>
</feature>
<evidence type="ECO:0000313" key="2">
    <source>
        <dbReference type="EMBL" id="AWN40604.1"/>
    </source>
</evidence>
<dbReference type="AlphaFoldDB" id="A0A2U8W3E8"/>
<name>A0A2U8W3E8_9HYPH</name>
<keyword evidence="1" id="KW-0175">Coiled coil</keyword>
<dbReference type="Proteomes" id="UP000245926">
    <property type="component" value="Chromosome"/>
</dbReference>
<dbReference type="KEGG" id="mets:DK389_08750"/>
<evidence type="ECO:0000256" key="1">
    <source>
        <dbReference type="SAM" id="Coils"/>
    </source>
</evidence>
<gene>
    <name evidence="2" type="ORF">DK389_08750</name>
</gene>
<accession>A0A2U8W3E8</accession>
<dbReference type="EMBL" id="CP029550">
    <property type="protein sequence ID" value="AWN40604.1"/>
    <property type="molecule type" value="Genomic_DNA"/>
</dbReference>
<sequence>MGARPLDQSFSECGQTLDDQAQQVGKAQEEAADALEKLVTAKTRRRVILLLVRHDAMVIRAKHDRERIVLPPCHMVSLQAPHIVVATYGTAWRGRAKAFQASLLTALAREFVRPHDDGSFYTGRR</sequence>
<dbReference type="RefSeq" id="WP_109888893.1">
    <property type="nucleotide sequence ID" value="NZ_CP029550.1"/>
</dbReference>
<proteinExistence type="predicted"/>
<protein>
    <submittedName>
        <fullName evidence="2">Uncharacterized protein</fullName>
    </submittedName>
</protein>
<organism evidence="2 3">
    <name type="scientific">Methylobacterium durans</name>
    <dbReference type="NCBI Taxonomy" id="2202825"/>
    <lineage>
        <taxon>Bacteria</taxon>
        <taxon>Pseudomonadati</taxon>
        <taxon>Pseudomonadota</taxon>
        <taxon>Alphaproteobacteria</taxon>
        <taxon>Hyphomicrobiales</taxon>
        <taxon>Methylobacteriaceae</taxon>
        <taxon>Methylobacterium</taxon>
    </lineage>
</organism>
<reference evidence="3" key="1">
    <citation type="submission" date="2018-05" db="EMBL/GenBank/DDBJ databases">
        <title>Complete Genome Sequence of Methylobacterium sp. 17SD2-17.</title>
        <authorList>
            <person name="Srinivasan S."/>
        </authorList>
    </citation>
    <scope>NUCLEOTIDE SEQUENCE [LARGE SCALE GENOMIC DNA]</scope>
    <source>
        <strain evidence="3">17SD2-17</strain>
    </source>
</reference>